<dbReference type="RefSeq" id="WP_168820856.1">
    <property type="nucleotide sequence ID" value="NZ_CP051217.1"/>
</dbReference>
<dbReference type="KEGG" id="phao:HF685_15480"/>
<reference evidence="2 3" key="1">
    <citation type="submission" date="2020-04" db="EMBL/GenBank/DDBJ databases">
        <title>Genome sequence for Sphingorhabdus sp. strain M1.</title>
        <authorList>
            <person name="Park S.-J."/>
        </authorList>
    </citation>
    <scope>NUCLEOTIDE SEQUENCE [LARGE SCALE GENOMIC DNA]</scope>
    <source>
        <strain evidence="2 3">JK6</strain>
    </source>
</reference>
<organism evidence="2 3">
    <name type="scientific">Parasphingorhabdus halotolerans</name>
    <dbReference type="NCBI Taxonomy" id="2725558"/>
    <lineage>
        <taxon>Bacteria</taxon>
        <taxon>Pseudomonadati</taxon>
        <taxon>Pseudomonadota</taxon>
        <taxon>Alphaproteobacteria</taxon>
        <taxon>Sphingomonadales</taxon>
        <taxon>Sphingomonadaceae</taxon>
        <taxon>Parasphingorhabdus</taxon>
    </lineage>
</organism>
<evidence type="ECO:0000256" key="1">
    <source>
        <dbReference type="SAM" id="Phobius"/>
    </source>
</evidence>
<evidence type="ECO:0000313" key="3">
    <source>
        <dbReference type="Proteomes" id="UP000501600"/>
    </source>
</evidence>
<feature type="transmembrane region" description="Helical" evidence="1">
    <location>
        <begin position="52"/>
        <end position="71"/>
    </location>
</feature>
<sequence>MKMEKIVIYKVNVTLSLLCHLGVFIFIFVYGYTVEGIDIFKLSFFADSRFFFGNYILAFIAVYCTFIYMLVKFSISVFHRKSFLYLEGNNIYLKGKKISSIEQIDTLKTRFSYRYLFRILDIYLLNGKKLSSLSLCLKK</sequence>
<name>A0A6H2DQT3_9SPHN</name>
<gene>
    <name evidence="2" type="ORF">HF685_15480</name>
</gene>
<accession>A0A6H2DQT3</accession>
<keyword evidence="3" id="KW-1185">Reference proteome</keyword>
<evidence type="ECO:0000313" key="2">
    <source>
        <dbReference type="EMBL" id="QJB70487.1"/>
    </source>
</evidence>
<keyword evidence="1" id="KW-0472">Membrane</keyword>
<dbReference type="AlphaFoldDB" id="A0A6H2DQT3"/>
<dbReference type="Proteomes" id="UP000501600">
    <property type="component" value="Chromosome"/>
</dbReference>
<keyword evidence="1" id="KW-1133">Transmembrane helix</keyword>
<protein>
    <submittedName>
        <fullName evidence="2">Uncharacterized protein</fullName>
    </submittedName>
</protein>
<feature type="transmembrane region" description="Helical" evidence="1">
    <location>
        <begin position="12"/>
        <end position="32"/>
    </location>
</feature>
<keyword evidence="1" id="KW-0812">Transmembrane</keyword>
<proteinExistence type="predicted"/>
<dbReference type="EMBL" id="CP051217">
    <property type="protein sequence ID" value="QJB70487.1"/>
    <property type="molecule type" value="Genomic_DNA"/>
</dbReference>